<sequence>MSNLFENSQFSFHLGTSDGNEALVDRLGDCGECNSLTFQASGLDSNGSQPSRGSAVSVSRKSAFKSQPAEQNISEAVDRRYFKANDSIENNEKEDVKLKHTSLTRSDQENGFRPRRALFLDMEPAISGLEMLLNGLKRSVSLYRFNSSFLLFPKSLVRESKPSPATTPPIPSWVDPITSERVWISADGISTNSIVAGLNLASPNFCSSSSSSLHQTPNGVASGLASPVVTPETGSRNPSINLHLPGKRMFCASSGAKMPLGATSGLCGLRPAPVTARVPRIARALAARVTHRQALETECFSRRE</sequence>
<dbReference type="AlphaFoldDB" id="A0A3S5AA49"/>
<gene>
    <name evidence="2" type="ORF">PXEA_LOCUS4519</name>
</gene>
<reference evidence="2" key="1">
    <citation type="submission" date="2018-11" db="EMBL/GenBank/DDBJ databases">
        <authorList>
            <consortium name="Pathogen Informatics"/>
        </authorList>
    </citation>
    <scope>NUCLEOTIDE SEQUENCE</scope>
</reference>
<organism evidence="2 3">
    <name type="scientific">Protopolystoma xenopodis</name>
    <dbReference type="NCBI Taxonomy" id="117903"/>
    <lineage>
        <taxon>Eukaryota</taxon>
        <taxon>Metazoa</taxon>
        <taxon>Spiralia</taxon>
        <taxon>Lophotrochozoa</taxon>
        <taxon>Platyhelminthes</taxon>
        <taxon>Monogenea</taxon>
        <taxon>Polyopisthocotylea</taxon>
        <taxon>Polystomatidea</taxon>
        <taxon>Polystomatidae</taxon>
        <taxon>Protopolystoma</taxon>
    </lineage>
</organism>
<dbReference type="Proteomes" id="UP000784294">
    <property type="component" value="Unassembled WGS sequence"/>
</dbReference>
<name>A0A3S5AA49_9PLAT</name>
<evidence type="ECO:0000256" key="1">
    <source>
        <dbReference type="SAM" id="MobiDB-lite"/>
    </source>
</evidence>
<evidence type="ECO:0000313" key="2">
    <source>
        <dbReference type="EMBL" id="VEL11079.1"/>
    </source>
</evidence>
<keyword evidence="3" id="KW-1185">Reference proteome</keyword>
<accession>A0A3S5AA49</accession>
<protein>
    <submittedName>
        <fullName evidence="2">Uncharacterized protein</fullName>
    </submittedName>
</protein>
<feature type="region of interest" description="Disordered" evidence="1">
    <location>
        <begin position="39"/>
        <end position="71"/>
    </location>
</feature>
<dbReference type="EMBL" id="CAAALY010010788">
    <property type="protein sequence ID" value="VEL11079.1"/>
    <property type="molecule type" value="Genomic_DNA"/>
</dbReference>
<comment type="caution">
    <text evidence="2">The sequence shown here is derived from an EMBL/GenBank/DDBJ whole genome shotgun (WGS) entry which is preliminary data.</text>
</comment>
<proteinExistence type="predicted"/>
<evidence type="ECO:0000313" key="3">
    <source>
        <dbReference type="Proteomes" id="UP000784294"/>
    </source>
</evidence>